<gene>
    <name evidence="1" type="ORF">AVDCRST_MAG67-2317</name>
</gene>
<dbReference type="InterPro" id="IPR009078">
    <property type="entry name" value="Ferritin-like_SF"/>
</dbReference>
<sequence length="224" mass="23970">MSHQLNLEVLDADGAIRESAEAIGLDRGDFLKKGALAGGGLLAGSAMFGTFLASAEAAISTTRRSKANDVRILNYALTLEFLEAEFYKRAVANRAYGNSADLKRFAEVVADHEAKHVSFLRGALGAKAIRKPRFDFGDTVTDQAKFAQTAQVLEDTGVSAYLGQVKNILQPGVLSAAGTIATVEGRHAAWIRFINGDTPAPRTFDRPKSERAILKAVGDTGFIK</sequence>
<dbReference type="SUPFAM" id="SSF47240">
    <property type="entry name" value="Ferritin-like"/>
    <property type="match status" value="1"/>
</dbReference>
<dbReference type="AlphaFoldDB" id="A0A6J4SRQ5"/>
<dbReference type="InterPro" id="IPR006311">
    <property type="entry name" value="TAT_signal"/>
</dbReference>
<evidence type="ECO:0008006" key="2">
    <source>
        <dbReference type="Google" id="ProtNLM"/>
    </source>
</evidence>
<dbReference type="PROSITE" id="PS51318">
    <property type="entry name" value="TAT"/>
    <property type="match status" value="1"/>
</dbReference>
<dbReference type="PANTHER" id="PTHR31694:SF26">
    <property type="entry name" value="OS05G0151100 PROTEIN"/>
    <property type="match status" value="1"/>
</dbReference>
<dbReference type="Pfam" id="PF13668">
    <property type="entry name" value="Ferritin_2"/>
    <property type="match status" value="1"/>
</dbReference>
<name>A0A6J4SRQ5_9ACTN</name>
<dbReference type="CDD" id="cd00657">
    <property type="entry name" value="Ferritin_like"/>
    <property type="match status" value="1"/>
</dbReference>
<dbReference type="PANTHER" id="PTHR31694">
    <property type="entry name" value="DESICCATION-LIKE PROTEIN"/>
    <property type="match status" value="1"/>
</dbReference>
<dbReference type="Gene3D" id="1.20.1260.10">
    <property type="match status" value="1"/>
</dbReference>
<proteinExistence type="predicted"/>
<protein>
    <recommendedName>
        <fullName evidence="2">Ferritin-like domain-containing protein</fullName>
    </recommendedName>
</protein>
<organism evidence="1">
    <name type="scientific">uncultured Solirubrobacteraceae bacterium</name>
    <dbReference type="NCBI Taxonomy" id="1162706"/>
    <lineage>
        <taxon>Bacteria</taxon>
        <taxon>Bacillati</taxon>
        <taxon>Actinomycetota</taxon>
        <taxon>Thermoleophilia</taxon>
        <taxon>Solirubrobacterales</taxon>
        <taxon>Solirubrobacteraceae</taxon>
        <taxon>environmental samples</taxon>
    </lineage>
</organism>
<accession>A0A6J4SRQ5</accession>
<evidence type="ECO:0000313" key="1">
    <source>
        <dbReference type="EMBL" id="CAA9503469.1"/>
    </source>
</evidence>
<dbReference type="InterPro" id="IPR052965">
    <property type="entry name" value="Pigment-catalase-like"/>
</dbReference>
<dbReference type="InterPro" id="IPR012347">
    <property type="entry name" value="Ferritin-like"/>
</dbReference>
<dbReference type="EMBL" id="CADCVQ010000087">
    <property type="protein sequence ID" value="CAA9503469.1"/>
    <property type="molecule type" value="Genomic_DNA"/>
</dbReference>
<reference evidence="1" key="1">
    <citation type="submission" date="2020-02" db="EMBL/GenBank/DDBJ databases">
        <authorList>
            <person name="Meier V. D."/>
        </authorList>
    </citation>
    <scope>NUCLEOTIDE SEQUENCE</scope>
    <source>
        <strain evidence="1">AVDCRST_MAG67</strain>
    </source>
</reference>